<dbReference type="PANTHER" id="PTHR35807">
    <property type="entry name" value="TRANSCRIPTIONAL REGULATOR REDD-RELATED"/>
    <property type="match status" value="1"/>
</dbReference>
<reference evidence="9 10" key="1">
    <citation type="submission" date="2023-04" db="EMBL/GenBank/DDBJ databases">
        <title>Klugiella caeni sp. nov. isolated from the sludge of biochemical tank.</title>
        <authorList>
            <person name="Geng K."/>
        </authorList>
    </citation>
    <scope>NUCLEOTIDE SEQUENCE [LARGE SCALE GENOMIC DNA]</scope>
    <source>
        <strain evidence="9 10">YN-L-19</strain>
    </source>
</reference>
<dbReference type="CDD" id="cd00060">
    <property type="entry name" value="FHA"/>
    <property type="match status" value="1"/>
</dbReference>
<dbReference type="Gene3D" id="1.10.10.10">
    <property type="entry name" value="Winged helix-like DNA-binding domain superfamily/Winged helix DNA-binding domain"/>
    <property type="match status" value="1"/>
</dbReference>
<dbReference type="Gene3D" id="1.25.40.10">
    <property type="entry name" value="Tetratricopeptide repeat domain"/>
    <property type="match status" value="1"/>
</dbReference>
<dbReference type="Proteomes" id="UP001321506">
    <property type="component" value="Unassembled WGS sequence"/>
</dbReference>
<dbReference type="PROSITE" id="PS51755">
    <property type="entry name" value="OMPR_PHOB"/>
    <property type="match status" value="1"/>
</dbReference>
<dbReference type="SUPFAM" id="SSF49879">
    <property type="entry name" value="SMAD/FHA domain"/>
    <property type="match status" value="1"/>
</dbReference>
<dbReference type="GO" id="GO:0003677">
    <property type="term" value="F:DNA binding"/>
    <property type="evidence" value="ECO:0007669"/>
    <property type="project" value="UniProtKB-UniRule"/>
</dbReference>
<sequence length="407" mass="42653">MSPPQQRAMSGLPAPGVALLGPLEVRSFAGVVALGGEKLRAVLALLLLEHRRVVAAADLIDAVWAESPPPTATNAVQVYVTGIRKALRQAGLGDALGTTGRGYRLDLPDGAIDRDGFLDARARASAAIASGRRDLAADEYRAALSMWRGRALSDVQTVAAVRSQAEQLDELERATFESYAANELALGRAAEVLPALAERGAREPVRESLWALIALAQYQSGAQAAALTSLKRVKTALWDQLGVTPGTRLRMLETAILRHDPGLLVPASSAAVHGLAERAIDRRVVATRPPGDDERTVTVPVEDPEAVSAALELPDGTTTRVGGEPVLLGRATGCDVVLADPSVSAVHARIRAVRGAHVVEDFGSRNGTLVNGEAVARAQLADGDELVLGRCLLRYRDESSAGADAGG</sequence>
<name>A0AAW6T7L6_9MICO</name>
<protein>
    <submittedName>
        <fullName evidence="9">BTAD domain-containing putative transcriptional regulator</fullName>
    </submittedName>
</protein>
<dbReference type="GO" id="GO:0000160">
    <property type="term" value="P:phosphorelay signal transduction system"/>
    <property type="evidence" value="ECO:0007669"/>
    <property type="project" value="InterPro"/>
</dbReference>
<dbReference type="GO" id="GO:0006355">
    <property type="term" value="P:regulation of DNA-templated transcription"/>
    <property type="evidence" value="ECO:0007669"/>
    <property type="project" value="InterPro"/>
</dbReference>
<dbReference type="CDD" id="cd15831">
    <property type="entry name" value="BTAD"/>
    <property type="match status" value="1"/>
</dbReference>
<dbReference type="SMART" id="SM01043">
    <property type="entry name" value="BTAD"/>
    <property type="match status" value="1"/>
</dbReference>
<dbReference type="PANTHER" id="PTHR35807:SF1">
    <property type="entry name" value="TRANSCRIPTIONAL REGULATOR REDD"/>
    <property type="match status" value="1"/>
</dbReference>
<dbReference type="SMART" id="SM00240">
    <property type="entry name" value="FHA"/>
    <property type="match status" value="1"/>
</dbReference>
<dbReference type="RefSeq" id="WP_281487869.1">
    <property type="nucleotide sequence ID" value="NZ_JASATX010000001.1"/>
</dbReference>
<keyword evidence="4 6" id="KW-0238">DNA-binding</keyword>
<proteinExistence type="inferred from homology"/>
<dbReference type="Gene3D" id="2.60.200.20">
    <property type="match status" value="1"/>
</dbReference>
<dbReference type="Pfam" id="PF00486">
    <property type="entry name" value="Trans_reg_C"/>
    <property type="match status" value="1"/>
</dbReference>
<evidence type="ECO:0000256" key="5">
    <source>
        <dbReference type="ARBA" id="ARBA00023163"/>
    </source>
</evidence>
<dbReference type="AlphaFoldDB" id="A0AAW6T7L6"/>
<dbReference type="InterPro" id="IPR036388">
    <property type="entry name" value="WH-like_DNA-bd_sf"/>
</dbReference>
<accession>A0AAW6T7L6</accession>
<keyword evidence="5" id="KW-0804">Transcription</keyword>
<evidence type="ECO:0000313" key="10">
    <source>
        <dbReference type="Proteomes" id="UP001321506"/>
    </source>
</evidence>
<comment type="similarity">
    <text evidence="1">Belongs to the AfsR/DnrI/RedD regulatory family.</text>
</comment>
<dbReference type="InterPro" id="IPR008984">
    <property type="entry name" value="SMAD_FHA_dom_sf"/>
</dbReference>
<dbReference type="InterPro" id="IPR001867">
    <property type="entry name" value="OmpR/PhoB-type_DNA-bd"/>
</dbReference>
<dbReference type="Pfam" id="PF00498">
    <property type="entry name" value="FHA"/>
    <property type="match status" value="1"/>
</dbReference>
<feature type="domain" description="OmpR/PhoB-type" evidence="8">
    <location>
        <begin position="4"/>
        <end position="107"/>
    </location>
</feature>
<feature type="domain" description="FHA" evidence="7">
    <location>
        <begin position="326"/>
        <end position="375"/>
    </location>
</feature>
<evidence type="ECO:0000259" key="7">
    <source>
        <dbReference type="PROSITE" id="PS50006"/>
    </source>
</evidence>
<organism evidence="9 10">
    <name type="scientific">Ruicaihuangia caeni</name>
    <dbReference type="NCBI Taxonomy" id="3042517"/>
    <lineage>
        <taxon>Bacteria</taxon>
        <taxon>Bacillati</taxon>
        <taxon>Actinomycetota</taxon>
        <taxon>Actinomycetes</taxon>
        <taxon>Micrococcales</taxon>
        <taxon>Microbacteriaceae</taxon>
        <taxon>Ruicaihuangia</taxon>
    </lineage>
</organism>
<evidence type="ECO:0000259" key="8">
    <source>
        <dbReference type="PROSITE" id="PS51755"/>
    </source>
</evidence>
<evidence type="ECO:0000256" key="3">
    <source>
        <dbReference type="ARBA" id="ARBA00023015"/>
    </source>
</evidence>
<keyword evidence="3" id="KW-0805">Transcription regulation</keyword>
<dbReference type="PROSITE" id="PS50006">
    <property type="entry name" value="FHA_DOMAIN"/>
    <property type="match status" value="1"/>
</dbReference>
<gene>
    <name evidence="9" type="ORF">QF206_03905</name>
</gene>
<evidence type="ECO:0000256" key="4">
    <source>
        <dbReference type="ARBA" id="ARBA00023125"/>
    </source>
</evidence>
<dbReference type="SUPFAM" id="SSF48452">
    <property type="entry name" value="TPR-like"/>
    <property type="match status" value="1"/>
</dbReference>
<dbReference type="InterPro" id="IPR051677">
    <property type="entry name" value="AfsR-DnrI-RedD_regulator"/>
</dbReference>
<dbReference type="EMBL" id="JASATX010000001">
    <property type="protein sequence ID" value="MDI2098108.1"/>
    <property type="molecule type" value="Genomic_DNA"/>
</dbReference>
<dbReference type="InterPro" id="IPR011990">
    <property type="entry name" value="TPR-like_helical_dom_sf"/>
</dbReference>
<evidence type="ECO:0000313" key="9">
    <source>
        <dbReference type="EMBL" id="MDI2098108.1"/>
    </source>
</evidence>
<dbReference type="Pfam" id="PF03704">
    <property type="entry name" value="BTAD"/>
    <property type="match status" value="1"/>
</dbReference>
<keyword evidence="10" id="KW-1185">Reference proteome</keyword>
<evidence type="ECO:0000256" key="6">
    <source>
        <dbReference type="PROSITE-ProRule" id="PRU01091"/>
    </source>
</evidence>
<dbReference type="InterPro" id="IPR016032">
    <property type="entry name" value="Sig_transdc_resp-reg_C-effctor"/>
</dbReference>
<dbReference type="InterPro" id="IPR005158">
    <property type="entry name" value="BTAD"/>
</dbReference>
<feature type="DNA-binding region" description="OmpR/PhoB-type" evidence="6">
    <location>
        <begin position="4"/>
        <end position="107"/>
    </location>
</feature>
<evidence type="ECO:0000256" key="1">
    <source>
        <dbReference type="ARBA" id="ARBA00005820"/>
    </source>
</evidence>
<keyword evidence="2" id="KW-0597">Phosphoprotein</keyword>
<dbReference type="InterPro" id="IPR000253">
    <property type="entry name" value="FHA_dom"/>
</dbReference>
<dbReference type="SMART" id="SM00862">
    <property type="entry name" value="Trans_reg_C"/>
    <property type="match status" value="1"/>
</dbReference>
<evidence type="ECO:0000256" key="2">
    <source>
        <dbReference type="ARBA" id="ARBA00022553"/>
    </source>
</evidence>
<comment type="caution">
    <text evidence="9">The sequence shown here is derived from an EMBL/GenBank/DDBJ whole genome shotgun (WGS) entry which is preliminary data.</text>
</comment>
<dbReference type="SUPFAM" id="SSF46894">
    <property type="entry name" value="C-terminal effector domain of the bipartite response regulators"/>
    <property type="match status" value="1"/>
</dbReference>